<dbReference type="PANTHER" id="PTHR40111">
    <property type="entry name" value="CEPHALOSPORIN-C DEACETYLASE"/>
    <property type="match status" value="1"/>
</dbReference>
<protein>
    <submittedName>
        <fullName evidence="4">Acetylxylan esterase</fullName>
    </submittedName>
</protein>
<feature type="domain" description="Acetyl xylan esterase" evidence="3">
    <location>
        <begin position="142"/>
        <end position="445"/>
    </location>
</feature>
<dbReference type="PANTHER" id="PTHR40111:SF1">
    <property type="entry name" value="CEPHALOSPORIN-C DEACETYLASE"/>
    <property type="match status" value="1"/>
</dbReference>
<dbReference type="Pfam" id="PF05448">
    <property type="entry name" value="AXE1"/>
    <property type="match status" value="1"/>
</dbReference>
<dbReference type="GO" id="GO:0005976">
    <property type="term" value="P:polysaccharide metabolic process"/>
    <property type="evidence" value="ECO:0007669"/>
    <property type="project" value="TreeGrafter"/>
</dbReference>
<dbReference type="InterPro" id="IPR008391">
    <property type="entry name" value="AXE1_dom"/>
</dbReference>
<evidence type="ECO:0000313" key="4">
    <source>
        <dbReference type="EMBL" id="ATC65091.1"/>
    </source>
</evidence>
<accession>A0A290QL25</accession>
<organism evidence="4 5">
    <name type="scientific">Nibricoccus aquaticus</name>
    <dbReference type="NCBI Taxonomy" id="2576891"/>
    <lineage>
        <taxon>Bacteria</taxon>
        <taxon>Pseudomonadati</taxon>
        <taxon>Verrucomicrobiota</taxon>
        <taxon>Opitutia</taxon>
        <taxon>Opitutales</taxon>
        <taxon>Opitutaceae</taxon>
        <taxon>Nibricoccus</taxon>
    </lineage>
</organism>
<feature type="active site" description="Charge relay system" evidence="1">
    <location>
        <position position="402"/>
    </location>
</feature>
<dbReference type="Gene3D" id="3.40.50.1820">
    <property type="entry name" value="alpha/beta hydrolase"/>
    <property type="match status" value="1"/>
</dbReference>
<dbReference type="InterPro" id="IPR029058">
    <property type="entry name" value="AB_hydrolase_fold"/>
</dbReference>
<reference evidence="4 5" key="1">
    <citation type="submission" date="2017-09" db="EMBL/GenBank/DDBJ databases">
        <title>Complete genome sequence of Verrucomicrobial strain HZ-65, isolated from freshwater.</title>
        <authorList>
            <person name="Choi A."/>
        </authorList>
    </citation>
    <scope>NUCLEOTIDE SEQUENCE [LARGE SCALE GENOMIC DNA]</scope>
    <source>
        <strain evidence="4 5">HZ-65</strain>
    </source>
</reference>
<dbReference type="KEGG" id="vbh:CMV30_14640"/>
<dbReference type="SUPFAM" id="SSF53474">
    <property type="entry name" value="alpha/beta-Hydrolases"/>
    <property type="match status" value="1"/>
</dbReference>
<dbReference type="GO" id="GO:0052689">
    <property type="term" value="F:carboxylic ester hydrolase activity"/>
    <property type="evidence" value="ECO:0007669"/>
    <property type="project" value="TreeGrafter"/>
</dbReference>
<evidence type="ECO:0000313" key="5">
    <source>
        <dbReference type="Proteomes" id="UP000217265"/>
    </source>
</evidence>
<evidence type="ECO:0000259" key="3">
    <source>
        <dbReference type="Pfam" id="PF05448"/>
    </source>
</evidence>
<evidence type="ECO:0000256" key="2">
    <source>
        <dbReference type="SAM" id="SignalP"/>
    </source>
</evidence>
<feature type="chain" id="PRO_5012018858" evidence="2">
    <location>
        <begin position="23"/>
        <end position="453"/>
    </location>
</feature>
<keyword evidence="2" id="KW-0732">Signal</keyword>
<dbReference type="InterPro" id="IPR039069">
    <property type="entry name" value="CE7"/>
</dbReference>
<name>A0A290QL25_9BACT</name>
<dbReference type="Proteomes" id="UP000217265">
    <property type="component" value="Chromosome"/>
</dbReference>
<keyword evidence="5" id="KW-1185">Reference proteome</keyword>
<proteinExistence type="predicted"/>
<feature type="active site" description="Nucleophile" evidence="1">
    <location>
        <position position="314"/>
    </location>
</feature>
<dbReference type="EMBL" id="CP023344">
    <property type="protein sequence ID" value="ATC65091.1"/>
    <property type="molecule type" value="Genomic_DNA"/>
</dbReference>
<feature type="signal peptide" evidence="2">
    <location>
        <begin position="1"/>
        <end position="22"/>
    </location>
</feature>
<evidence type="ECO:0000256" key="1">
    <source>
        <dbReference type="PIRSR" id="PIRSR639069-1"/>
    </source>
</evidence>
<dbReference type="OrthoDB" id="9770528at2"/>
<dbReference type="AlphaFoldDB" id="A0A290QL25"/>
<feature type="active site" description="Charge relay system" evidence="1">
    <location>
        <position position="431"/>
    </location>
</feature>
<gene>
    <name evidence="4" type="ORF">CMV30_14640</name>
</gene>
<sequence length="453" mass="48994">MRTTRLLLAACLTLSTAFPAFAAPTPITPVPAHAAGRLATVQLRVSPDHRDWTYQPGENVKFTVAVTADNEPLAGANITYKVGPEMLPMDEKTATASADGIVTIDGGTLKVPGFIRCIVTAEFGGKTYRGLATAAFAPEKIQPTQTEPADFDAFWDAGKAELAKVPLEPEITLMPEACTPAVNVYHVSFRTVGSSGQYVSRIYGILCEPKAPGKYPAVLRVPGAGVRPYTGSKELSARGVITLDIGIHGIPVNLAPGLYDQLRTGALSGYHLYNLDNKDLYYYRRVYLSCVRANDFLVSREMYDGQNLVVTGGSQGGQLTIVTTALDPRVKGLAPQFPAYCDVTGYLNGRAGGWPHMFRPDAKTGENFHATPAKIATTSYYDTVNFAKRVKVPGHYTWGYNDETCPPTSMYAAFNQINAPKELVLALEANHPIIPEQTEAVAKWIGGFLKLTK</sequence>
<dbReference type="RefSeq" id="WP_096056722.1">
    <property type="nucleotide sequence ID" value="NZ_CP023344.1"/>
</dbReference>